<name>A0A085WSW7_9BACT</name>
<dbReference type="PANTHER" id="PTHR42878">
    <property type="entry name" value="TWO-COMPONENT HISTIDINE KINASE"/>
    <property type="match status" value="1"/>
</dbReference>
<evidence type="ECO:0000256" key="1">
    <source>
        <dbReference type="ARBA" id="ARBA00000085"/>
    </source>
</evidence>
<keyword evidence="9" id="KW-0157">Chromophore</keyword>
<dbReference type="InterPro" id="IPR001294">
    <property type="entry name" value="Phytochrome"/>
</dbReference>
<evidence type="ECO:0000256" key="4">
    <source>
        <dbReference type="ARBA" id="ARBA00022543"/>
    </source>
</evidence>
<dbReference type="GO" id="GO:0030295">
    <property type="term" value="F:protein kinase activator activity"/>
    <property type="evidence" value="ECO:0007669"/>
    <property type="project" value="TreeGrafter"/>
</dbReference>
<dbReference type="PATRIC" id="fig|394096.3.peg.2299"/>
<dbReference type="SUPFAM" id="SSF55781">
    <property type="entry name" value="GAF domain-like"/>
    <property type="match status" value="2"/>
</dbReference>
<protein>
    <recommendedName>
        <fullName evidence="3">histidine kinase</fullName>
        <ecNumber evidence="3">2.7.13.3</ecNumber>
    </recommendedName>
</protein>
<dbReference type="GO" id="GO:0000156">
    <property type="term" value="F:phosphorelay response regulator activity"/>
    <property type="evidence" value="ECO:0007669"/>
    <property type="project" value="TreeGrafter"/>
</dbReference>
<keyword evidence="6" id="KW-0716">Sensory transduction</keyword>
<dbReference type="PROSITE" id="PS50109">
    <property type="entry name" value="HIS_KIN"/>
    <property type="match status" value="1"/>
</dbReference>
<dbReference type="InterPro" id="IPR003594">
    <property type="entry name" value="HATPase_dom"/>
</dbReference>
<dbReference type="GO" id="GO:0009881">
    <property type="term" value="F:photoreceptor activity"/>
    <property type="evidence" value="ECO:0007669"/>
    <property type="project" value="UniProtKB-KW"/>
</dbReference>
<dbReference type="FunFam" id="3.30.565.10:FF:000006">
    <property type="entry name" value="Sensor histidine kinase WalK"/>
    <property type="match status" value="1"/>
</dbReference>
<comment type="caution">
    <text evidence="13">The sequence shown here is derived from an EMBL/GenBank/DDBJ whole genome shotgun (WGS) entry which is preliminary data.</text>
</comment>
<dbReference type="CDD" id="cd00082">
    <property type="entry name" value="HisKA"/>
    <property type="match status" value="1"/>
</dbReference>
<dbReference type="Pfam" id="PF00512">
    <property type="entry name" value="HisKA"/>
    <property type="match status" value="1"/>
</dbReference>
<dbReference type="Pfam" id="PF08446">
    <property type="entry name" value="PAS_2"/>
    <property type="match status" value="1"/>
</dbReference>
<evidence type="ECO:0000256" key="9">
    <source>
        <dbReference type="ARBA" id="ARBA00022991"/>
    </source>
</evidence>
<dbReference type="PRINTS" id="PR01033">
    <property type="entry name" value="PHYTOCHROME"/>
</dbReference>
<dbReference type="SMART" id="SM00387">
    <property type="entry name" value="HATPase_c"/>
    <property type="match status" value="1"/>
</dbReference>
<dbReference type="InterPro" id="IPR035965">
    <property type="entry name" value="PAS-like_dom_sf"/>
</dbReference>
<accession>A0A085WSW7</accession>
<dbReference type="Pfam" id="PF02518">
    <property type="entry name" value="HATPase_c"/>
    <property type="match status" value="1"/>
</dbReference>
<evidence type="ECO:0000256" key="6">
    <source>
        <dbReference type="ARBA" id="ARBA00022606"/>
    </source>
</evidence>
<dbReference type="SUPFAM" id="SSF55785">
    <property type="entry name" value="PYP-like sensor domain (PAS domain)"/>
    <property type="match status" value="1"/>
</dbReference>
<dbReference type="GO" id="GO:0007234">
    <property type="term" value="P:osmosensory signaling via phosphorelay pathway"/>
    <property type="evidence" value="ECO:0007669"/>
    <property type="project" value="TreeGrafter"/>
</dbReference>
<dbReference type="InterPro" id="IPR016132">
    <property type="entry name" value="Phyto_chromo_attachment"/>
</dbReference>
<gene>
    <name evidence="13" type="ORF">DB31_5822</name>
</gene>
<dbReference type="AlphaFoldDB" id="A0A085WSW7"/>
<evidence type="ECO:0000259" key="11">
    <source>
        <dbReference type="PROSITE" id="PS50046"/>
    </source>
</evidence>
<dbReference type="SUPFAM" id="SSF55874">
    <property type="entry name" value="ATPase domain of HSP90 chaperone/DNA topoisomerase II/histidine kinase"/>
    <property type="match status" value="1"/>
</dbReference>
<evidence type="ECO:0000256" key="7">
    <source>
        <dbReference type="ARBA" id="ARBA00022679"/>
    </source>
</evidence>
<dbReference type="STRING" id="394096.DB31_5822"/>
<feature type="domain" description="Histidine kinase" evidence="12">
    <location>
        <begin position="538"/>
        <end position="762"/>
    </location>
</feature>
<dbReference type="InterPro" id="IPR036890">
    <property type="entry name" value="HATPase_C_sf"/>
</dbReference>
<keyword evidence="4" id="KW-0600">Photoreceptor protein</keyword>
<dbReference type="Gene3D" id="3.30.450.40">
    <property type="match status" value="1"/>
</dbReference>
<evidence type="ECO:0000259" key="12">
    <source>
        <dbReference type="PROSITE" id="PS50109"/>
    </source>
</evidence>
<dbReference type="SMART" id="SM00065">
    <property type="entry name" value="GAF"/>
    <property type="match status" value="1"/>
</dbReference>
<sequence>MHEAFKNTLPPGQKIDLSNCDREPIHIPGHIQAHGLLLAVDRSSHVILQASNNALEYLGVPSDLLLGKSLATLLGTEQLSLLQSVLRSEPQEDNPVYLFTALVLGSGPFHVIGHLHDGLLILEFEPKLPDTPRHPDFYELLKRSLARFQAAQTVREFCQMVTEEIRRVSGYDRVMVYQFQEDWSGHVIAEDMAQDMGLESYLDLHYPASDIPSQARALFLLNTVRMLADAQYKPAWMIPERNPITAKPLDMSYTFLRGASQMYTEYLINMGVRASLTLAISQGDKLWGLVACHHYSPRKIPYDVRTACEVLARVISLQVADKVRNEESNYRVRMDEVHQCLLQAVGRDGHLGTALIECQPGVREFVECEGAAVLAEGECHLLGQTPSEAQVRALAAWLSRTHEGELFVTDRLPELYPPAADLKAIACGVMALPISRAQAEYILWFRPEVIQTVKWAGDPRKPVEVGPLGDRLTPRKSFALWKETVEGHSLPWRKGEQEGTLRLRTALTDALYHRSEALSRLNQELSRSNQELDAFAYVASHDLKEPLRGIYNYATFLSEDYAEKLDPEGLQKLSTLLRLTRRMQSLIDSLLHFSRLGKAPLRLEQFPAGEAVQEALEQVELRLKETGTSVEIPRPLPTIKADRVGITEVFTNLLSNALKYNDKPVRTVEVGYLDAGEPGFPSQAQGAPFCFYVKDNGIGIPERFQEEIFRIFKRLHARTEFGGGTGAGLTIVKKVVERHGGTIWLSSREGEGTTFFFTLSRT</sequence>
<dbReference type="InterPro" id="IPR003018">
    <property type="entry name" value="GAF"/>
</dbReference>
<dbReference type="Proteomes" id="UP000028725">
    <property type="component" value="Unassembled WGS sequence"/>
</dbReference>
<dbReference type="InterPro" id="IPR050351">
    <property type="entry name" value="BphY/WalK/GraS-like"/>
</dbReference>
<proteinExistence type="inferred from homology"/>
<feature type="domain" description="Phytochrome chromophore attachment site" evidence="11">
    <location>
        <begin position="153"/>
        <end position="313"/>
    </location>
</feature>
<dbReference type="Gene3D" id="3.30.450.20">
    <property type="entry name" value="PAS domain"/>
    <property type="match status" value="1"/>
</dbReference>
<comment type="similarity">
    <text evidence="2">In the N-terminal section; belongs to the phytochrome family.</text>
</comment>
<evidence type="ECO:0000256" key="2">
    <source>
        <dbReference type="ARBA" id="ARBA00006402"/>
    </source>
</evidence>
<dbReference type="SUPFAM" id="SSF47384">
    <property type="entry name" value="Homodimeric domain of signal transducing histidine kinase"/>
    <property type="match status" value="1"/>
</dbReference>
<keyword evidence="10" id="KW-0675">Receptor</keyword>
<evidence type="ECO:0000313" key="14">
    <source>
        <dbReference type="Proteomes" id="UP000028725"/>
    </source>
</evidence>
<dbReference type="EMBL" id="JMCB01000003">
    <property type="protein sequence ID" value="KFE70780.1"/>
    <property type="molecule type" value="Genomic_DNA"/>
</dbReference>
<dbReference type="GO" id="GO:0000155">
    <property type="term" value="F:phosphorelay sensor kinase activity"/>
    <property type="evidence" value="ECO:0007669"/>
    <property type="project" value="InterPro"/>
</dbReference>
<dbReference type="GO" id="GO:0009584">
    <property type="term" value="P:detection of visible light"/>
    <property type="evidence" value="ECO:0007669"/>
    <property type="project" value="InterPro"/>
</dbReference>
<dbReference type="PANTHER" id="PTHR42878:SF15">
    <property type="entry name" value="BACTERIOPHYTOCHROME"/>
    <property type="match status" value="1"/>
</dbReference>
<dbReference type="Pfam" id="PF01590">
    <property type="entry name" value="GAF"/>
    <property type="match status" value="1"/>
</dbReference>
<dbReference type="EC" id="2.7.13.3" evidence="3"/>
<evidence type="ECO:0000313" key="13">
    <source>
        <dbReference type="EMBL" id="KFE70780.1"/>
    </source>
</evidence>
<keyword evidence="8 13" id="KW-0418">Kinase</keyword>
<comment type="catalytic activity">
    <reaction evidence="1">
        <text>ATP + protein L-histidine = ADP + protein N-phospho-L-histidine.</text>
        <dbReference type="EC" id="2.7.13.3"/>
    </reaction>
</comment>
<organism evidence="13 14">
    <name type="scientific">Hyalangium minutum</name>
    <dbReference type="NCBI Taxonomy" id="394096"/>
    <lineage>
        <taxon>Bacteria</taxon>
        <taxon>Pseudomonadati</taxon>
        <taxon>Myxococcota</taxon>
        <taxon>Myxococcia</taxon>
        <taxon>Myxococcales</taxon>
        <taxon>Cystobacterineae</taxon>
        <taxon>Archangiaceae</taxon>
        <taxon>Hyalangium</taxon>
    </lineage>
</organism>
<evidence type="ECO:0000256" key="8">
    <source>
        <dbReference type="ARBA" id="ARBA00022777"/>
    </source>
</evidence>
<evidence type="ECO:0000256" key="3">
    <source>
        <dbReference type="ARBA" id="ARBA00012438"/>
    </source>
</evidence>
<dbReference type="Gene3D" id="3.30.565.10">
    <property type="entry name" value="Histidine kinase-like ATPase, C-terminal domain"/>
    <property type="match status" value="1"/>
</dbReference>
<dbReference type="Gene3D" id="3.30.450.270">
    <property type="match status" value="1"/>
</dbReference>
<dbReference type="InterPro" id="IPR003661">
    <property type="entry name" value="HisK_dim/P_dom"/>
</dbReference>
<dbReference type="InterPro" id="IPR029016">
    <property type="entry name" value="GAF-like_dom_sf"/>
</dbReference>
<keyword evidence="14" id="KW-1185">Reference proteome</keyword>
<dbReference type="PROSITE" id="PS50046">
    <property type="entry name" value="PHYTOCHROME_2"/>
    <property type="match status" value="1"/>
</dbReference>
<evidence type="ECO:0000256" key="5">
    <source>
        <dbReference type="ARBA" id="ARBA00022553"/>
    </source>
</evidence>
<dbReference type="SMART" id="SM00388">
    <property type="entry name" value="HisKA"/>
    <property type="match status" value="1"/>
</dbReference>
<dbReference type="InterPro" id="IPR036097">
    <property type="entry name" value="HisK_dim/P_sf"/>
</dbReference>
<dbReference type="RefSeq" id="WP_169787032.1">
    <property type="nucleotide sequence ID" value="NZ_JMCB01000003.1"/>
</dbReference>
<dbReference type="InterPro" id="IPR013515">
    <property type="entry name" value="Phytochrome_cen-reg"/>
</dbReference>
<keyword evidence="7" id="KW-0808">Transferase</keyword>
<dbReference type="Pfam" id="PF00360">
    <property type="entry name" value="PHY"/>
    <property type="match status" value="1"/>
</dbReference>
<dbReference type="GO" id="GO:0006355">
    <property type="term" value="P:regulation of DNA-templated transcription"/>
    <property type="evidence" value="ECO:0007669"/>
    <property type="project" value="InterPro"/>
</dbReference>
<dbReference type="InterPro" id="IPR043150">
    <property type="entry name" value="Phytochrome_PHY_sf"/>
</dbReference>
<evidence type="ECO:0000256" key="10">
    <source>
        <dbReference type="ARBA" id="ARBA00023170"/>
    </source>
</evidence>
<dbReference type="InterPro" id="IPR005467">
    <property type="entry name" value="His_kinase_dom"/>
</dbReference>
<keyword evidence="5" id="KW-0597">Phosphoprotein</keyword>
<dbReference type="InterPro" id="IPR013654">
    <property type="entry name" value="PAS_2"/>
</dbReference>
<dbReference type="Gene3D" id="1.10.287.130">
    <property type="match status" value="1"/>
</dbReference>
<reference evidence="13 14" key="1">
    <citation type="submission" date="2014-04" db="EMBL/GenBank/DDBJ databases">
        <title>Genome assembly of Hyalangium minutum DSM 14724.</title>
        <authorList>
            <person name="Sharma G."/>
            <person name="Subramanian S."/>
        </authorList>
    </citation>
    <scope>NUCLEOTIDE SEQUENCE [LARGE SCALE GENOMIC DNA]</scope>
    <source>
        <strain evidence="13 14">DSM 14724</strain>
    </source>
</reference>